<dbReference type="Proteomes" id="UP000067626">
    <property type="component" value="Chromosome"/>
</dbReference>
<dbReference type="RefSeq" id="WP_050435159.1">
    <property type="nucleotide sequence ID" value="NZ_CP012159.1"/>
</dbReference>
<dbReference type="AlphaFoldDB" id="A0A0K1ES26"/>
<keyword evidence="1" id="KW-1133">Transmembrane helix</keyword>
<dbReference type="EMBL" id="CP012159">
    <property type="protein sequence ID" value="AKT43730.1"/>
    <property type="molecule type" value="Genomic_DNA"/>
</dbReference>
<protein>
    <submittedName>
        <fullName evidence="2">Uncharacterized protein</fullName>
    </submittedName>
</protein>
<keyword evidence="1" id="KW-0812">Transmembrane</keyword>
<sequence length="98" mass="10844">MRPDAAISASTPSGLFRRLTPLTWVYAASVVLRLFYELGKIDGPPGVQRAFASVRGPSRFAMAAFRVQLIPIFGLMLAPCLWCAFTVRVDWTQAALER</sequence>
<reference evidence="2 3" key="1">
    <citation type="submission" date="2015-07" db="EMBL/GenBank/DDBJ databases">
        <title>Genome analysis of myxobacterium Chondromyces crocatus Cm c5 reveals a high potential for natural compound synthesis and the genetic basis for the loss of fruiting body formation.</title>
        <authorList>
            <person name="Zaburannyi N."/>
            <person name="Bunk B."/>
            <person name="Maier J."/>
            <person name="Overmann J."/>
            <person name="Mueller R."/>
        </authorList>
    </citation>
    <scope>NUCLEOTIDE SEQUENCE [LARGE SCALE GENOMIC DNA]</scope>
    <source>
        <strain evidence="2 3">Cm c5</strain>
    </source>
</reference>
<organism evidence="2 3">
    <name type="scientific">Chondromyces crocatus</name>
    <dbReference type="NCBI Taxonomy" id="52"/>
    <lineage>
        <taxon>Bacteria</taxon>
        <taxon>Pseudomonadati</taxon>
        <taxon>Myxococcota</taxon>
        <taxon>Polyangia</taxon>
        <taxon>Polyangiales</taxon>
        <taxon>Polyangiaceae</taxon>
        <taxon>Chondromyces</taxon>
    </lineage>
</organism>
<keyword evidence="1" id="KW-0472">Membrane</keyword>
<keyword evidence="3" id="KW-1185">Reference proteome</keyword>
<evidence type="ECO:0000313" key="2">
    <source>
        <dbReference type="EMBL" id="AKT43730.1"/>
    </source>
</evidence>
<evidence type="ECO:0000313" key="3">
    <source>
        <dbReference type="Proteomes" id="UP000067626"/>
    </source>
</evidence>
<accession>A0A0K1ES26</accession>
<name>A0A0K1ES26_CHOCO</name>
<proteinExistence type="predicted"/>
<feature type="transmembrane region" description="Helical" evidence="1">
    <location>
        <begin position="69"/>
        <end position="89"/>
    </location>
</feature>
<dbReference type="STRING" id="52.CMC5_079650"/>
<evidence type="ECO:0000256" key="1">
    <source>
        <dbReference type="SAM" id="Phobius"/>
    </source>
</evidence>
<gene>
    <name evidence="2" type="ORF">CMC5_079650</name>
</gene>
<dbReference type="KEGG" id="ccro:CMC5_079650"/>